<gene>
    <name evidence="2" type="ORF">IAD18_07005</name>
</gene>
<name>A0A9D1IKQ2_9BACT</name>
<dbReference type="EMBL" id="DVMS01000196">
    <property type="protein sequence ID" value="HIU39395.1"/>
    <property type="molecule type" value="Genomic_DNA"/>
</dbReference>
<feature type="signal peptide" evidence="1">
    <location>
        <begin position="1"/>
        <end position="19"/>
    </location>
</feature>
<accession>A0A9D1IKQ2</accession>
<dbReference type="Proteomes" id="UP000824076">
    <property type="component" value="Unassembled WGS sequence"/>
</dbReference>
<feature type="chain" id="PRO_5039708827" evidence="1">
    <location>
        <begin position="20"/>
        <end position="137"/>
    </location>
</feature>
<comment type="caution">
    <text evidence="2">The sequence shown here is derived from an EMBL/GenBank/DDBJ whole genome shotgun (WGS) entry which is preliminary data.</text>
</comment>
<evidence type="ECO:0000313" key="2">
    <source>
        <dbReference type="EMBL" id="HIU39395.1"/>
    </source>
</evidence>
<evidence type="ECO:0000313" key="3">
    <source>
        <dbReference type="Proteomes" id="UP000824076"/>
    </source>
</evidence>
<sequence length="137" mass="14751">MRRLAFLLACVFVCFFAAASDADDRCSALSDALIAGDFSRAEDLANELYVGKSNCSAANLADLAIAYHMLAEKASDAVSRYDFVLKTIDSYRSAAKKDAAEASARFKEKGTDMAAVVADYEANLGEYQKAVADSMNF</sequence>
<organism evidence="2 3">
    <name type="scientific">Candidatus Limisoma intestinavium</name>
    <dbReference type="NCBI Taxonomy" id="2840856"/>
    <lineage>
        <taxon>Bacteria</taxon>
        <taxon>Pseudomonadati</taxon>
        <taxon>Bacteroidota</taxon>
        <taxon>Bacteroidia</taxon>
        <taxon>Bacteroidales</taxon>
        <taxon>Candidatus Limisoma</taxon>
    </lineage>
</organism>
<protein>
    <submittedName>
        <fullName evidence="2">Uncharacterized protein</fullName>
    </submittedName>
</protein>
<evidence type="ECO:0000256" key="1">
    <source>
        <dbReference type="SAM" id="SignalP"/>
    </source>
</evidence>
<dbReference type="AlphaFoldDB" id="A0A9D1IKQ2"/>
<reference evidence="2" key="2">
    <citation type="journal article" date="2021" name="PeerJ">
        <title>Extensive microbial diversity within the chicken gut microbiome revealed by metagenomics and culture.</title>
        <authorList>
            <person name="Gilroy R."/>
            <person name="Ravi A."/>
            <person name="Getino M."/>
            <person name="Pursley I."/>
            <person name="Horton D.L."/>
            <person name="Alikhan N.F."/>
            <person name="Baker D."/>
            <person name="Gharbi K."/>
            <person name="Hall N."/>
            <person name="Watson M."/>
            <person name="Adriaenssens E.M."/>
            <person name="Foster-Nyarko E."/>
            <person name="Jarju S."/>
            <person name="Secka A."/>
            <person name="Antonio M."/>
            <person name="Oren A."/>
            <person name="Chaudhuri R.R."/>
            <person name="La Ragione R."/>
            <person name="Hildebrand F."/>
            <person name="Pallen M.J."/>
        </authorList>
    </citation>
    <scope>NUCLEOTIDE SEQUENCE</scope>
    <source>
        <strain evidence="2">17073</strain>
    </source>
</reference>
<reference evidence="2" key="1">
    <citation type="submission" date="2020-10" db="EMBL/GenBank/DDBJ databases">
        <authorList>
            <person name="Gilroy R."/>
        </authorList>
    </citation>
    <scope>NUCLEOTIDE SEQUENCE</scope>
    <source>
        <strain evidence="2">17073</strain>
    </source>
</reference>
<proteinExistence type="predicted"/>
<keyword evidence="1" id="KW-0732">Signal</keyword>